<keyword evidence="4 8" id="KW-0175">Coiled coil</keyword>
<evidence type="ECO:0000256" key="5">
    <source>
        <dbReference type="ARBA" id="ARBA00023175"/>
    </source>
</evidence>
<gene>
    <name evidence="10" type="ORF">ECRASSUSDP1_LOCUS23935</name>
</gene>
<dbReference type="InterPro" id="IPR027417">
    <property type="entry name" value="P-loop_NTPase"/>
</dbReference>
<keyword evidence="11" id="KW-1185">Reference proteome</keyword>
<keyword evidence="3 6" id="KW-0067">ATP-binding</keyword>
<dbReference type="Pfam" id="PF00225">
    <property type="entry name" value="Kinesin"/>
    <property type="match status" value="1"/>
</dbReference>
<evidence type="ECO:0000256" key="8">
    <source>
        <dbReference type="SAM" id="Coils"/>
    </source>
</evidence>
<dbReference type="GO" id="GO:0005524">
    <property type="term" value="F:ATP binding"/>
    <property type="evidence" value="ECO:0007669"/>
    <property type="project" value="UniProtKB-UniRule"/>
</dbReference>
<dbReference type="InterPro" id="IPR036961">
    <property type="entry name" value="Kinesin_motor_dom_sf"/>
</dbReference>
<dbReference type="InterPro" id="IPR027640">
    <property type="entry name" value="Kinesin-like_fam"/>
</dbReference>
<dbReference type="PANTHER" id="PTHR47968">
    <property type="entry name" value="CENTROMERE PROTEIN E"/>
    <property type="match status" value="1"/>
</dbReference>
<evidence type="ECO:0000256" key="6">
    <source>
        <dbReference type="PROSITE-ProRule" id="PRU00283"/>
    </source>
</evidence>
<dbReference type="GO" id="GO:0008017">
    <property type="term" value="F:microtubule binding"/>
    <property type="evidence" value="ECO:0007669"/>
    <property type="project" value="InterPro"/>
</dbReference>
<dbReference type="PANTHER" id="PTHR47968:SF13">
    <property type="entry name" value="KINESIN-LIKE PROTEIN KIF19 ISOFORM X1"/>
    <property type="match status" value="1"/>
</dbReference>
<dbReference type="SUPFAM" id="SSF52540">
    <property type="entry name" value="P-loop containing nucleoside triphosphate hydrolases"/>
    <property type="match status" value="1"/>
</dbReference>
<dbReference type="Gene3D" id="3.40.850.10">
    <property type="entry name" value="Kinesin motor domain"/>
    <property type="match status" value="1"/>
</dbReference>
<evidence type="ECO:0000256" key="2">
    <source>
        <dbReference type="ARBA" id="ARBA00022741"/>
    </source>
</evidence>
<comment type="caution">
    <text evidence="10">The sequence shown here is derived from an EMBL/GenBank/DDBJ whole genome shotgun (WGS) entry which is preliminary data.</text>
</comment>
<dbReference type="AlphaFoldDB" id="A0AAD2D6I6"/>
<dbReference type="InterPro" id="IPR001752">
    <property type="entry name" value="Kinesin_motor_dom"/>
</dbReference>
<dbReference type="PROSITE" id="PS00411">
    <property type="entry name" value="KINESIN_MOTOR_1"/>
    <property type="match status" value="1"/>
</dbReference>
<evidence type="ECO:0000256" key="1">
    <source>
        <dbReference type="ARBA" id="ARBA00022701"/>
    </source>
</evidence>
<evidence type="ECO:0000259" key="9">
    <source>
        <dbReference type="PROSITE" id="PS50067"/>
    </source>
</evidence>
<proteinExistence type="inferred from homology"/>
<keyword evidence="2 6" id="KW-0547">Nucleotide-binding</keyword>
<dbReference type="PROSITE" id="PS50067">
    <property type="entry name" value="KINESIN_MOTOR_2"/>
    <property type="match status" value="1"/>
</dbReference>
<dbReference type="Proteomes" id="UP001295684">
    <property type="component" value="Unassembled WGS sequence"/>
</dbReference>
<dbReference type="FunFam" id="3.40.850.10:FF:000056">
    <property type="entry name" value="Kinesin-like protein"/>
    <property type="match status" value="1"/>
</dbReference>
<accession>A0AAD2D6I6</accession>
<dbReference type="PRINTS" id="PR00380">
    <property type="entry name" value="KINESINHEAVY"/>
</dbReference>
<comment type="similarity">
    <text evidence="6 7">Belongs to the TRAFAC class myosin-kinesin ATPase superfamily. Kinesin family.</text>
</comment>
<keyword evidence="5 6" id="KW-0505">Motor protein</keyword>
<keyword evidence="1 7" id="KW-0493">Microtubule</keyword>
<evidence type="ECO:0000313" key="11">
    <source>
        <dbReference type="Proteomes" id="UP001295684"/>
    </source>
</evidence>
<evidence type="ECO:0000256" key="7">
    <source>
        <dbReference type="RuleBase" id="RU000394"/>
    </source>
</evidence>
<sequence>MSKASEFLKNIKRPKSGLTHSLRDDASYFSELAEEETDNHVKGLQSGEANIMVAVRVRPISKTEQKKELYPIVKVMDDKFIVVQDPSTTHGDGDFASNQASGGVKEKQYAFDYVFDENTEQKIVFDKTTQILLEGVLDGYNATVFAYGATGAGKTYTMLGTPSDKGIFGNAFEELFKQMEESSKDKDFKIKMSFIEIYNEMIFDLLLQNEKPLELREDATKGIHVAGISEVRAESTTEVLELLHLGNQNRSTEATDANNESSRSHALLLVTVEHKERDSGTEAEVKVGKFSLIDLAGSERASNTNNTGIRLVEGANINRSLLALGNCITLLYQNSEKKSKKYIPFRDSKLTRLLKDSLGGNSRTVMIANVSPCNTAYEETSNTLKYASRAKNIKTDVKRNVLSVSFHVSKYQSIINSLKKQVNQLKEELVTQELDSSMSKPPKNDKDTKAFDQLRKEMEENHQKEVENRKNYQENERILIESRIKLNNAWNGLKKYREKLPQLIKKKKIKDLHLAMIQVTSQNHTTIIENINLKNQEEIEQGKAKAKDMELKYLQELLTVRDEVISQTKKQLQLSKMELIIEQETLETAEDIQKRMKMSFPSITYTNAGLGNSNKNRNRSVNVRIENRGAHDSTSEASIPTGVGSTKHIASTLKLANPVIRKNNYIKSNLRYLNTPKRNPGLSRSKNNHSLPKLSMRSLDRPQLNKKESLVVGRHPKKPYLKIKGTKKIFERVSSPGGTSTVSDRTTTSLPRIVRSDTETISTKQPIPFKSAIKQMKTKIKAKDRMRLDRFKKENFLYSAAPKKLSLAEKYKPIAPPAPVGNPNPPTNFLSKFRTTAAAQNIVKKEEKKGDSSIPNLSYSQRMRDNVSKLNIFSGPGDAVSRTPLKGILKKKDPPTGAVNSLNDMNLRANTLANAQSRKFY</sequence>
<dbReference type="EMBL" id="CAMPGE010024639">
    <property type="protein sequence ID" value="CAI2382462.1"/>
    <property type="molecule type" value="Genomic_DNA"/>
</dbReference>
<reference evidence="10" key="1">
    <citation type="submission" date="2023-07" db="EMBL/GenBank/DDBJ databases">
        <authorList>
            <consortium name="AG Swart"/>
            <person name="Singh M."/>
            <person name="Singh A."/>
            <person name="Seah K."/>
            <person name="Emmerich C."/>
        </authorList>
    </citation>
    <scope>NUCLEOTIDE SEQUENCE</scope>
    <source>
        <strain evidence="10">DP1</strain>
    </source>
</reference>
<dbReference type="GO" id="GO:0003777">
    <property type="term" value="F:microtubule motor activity"/>
    <property type="evidence" value="ECO:0007669"/>
    <property type="project" value="InterPro"/>
</dbReference>
<dbReference type="GO" id="GO:0005874">
    <property type="term" value="C:microtubule"/>
    <property type="evidence" value="ECO:0007669"/>
    <property type="project" value="UniProtKB-KW"/>
</dbReference>
<name>A0AAD2D6I6_EUPCR</name>
<feature type="domain" description="Kinesin motor" evidence="9">
    <location>
        <begin position="50"/>
        <end position="393"/>
    </location>
</feature>
<dbReference type="GO" id="GO:0007018">
    <property type="term" value="P:microtubule-based movement"/>
    <property type="evidence" value="ECO:0007669"/>
    <property type="project" value="InterPro"/>
</dbReference>
<feature type="coiled-coil region" evidence="8">
    <location>
        <begin position="408"/>
        <end position="475"/>
    </location>
</feature>
<evidence type="ECO:0000256" key="3">
    <source>
        <dbReference type="ARBA" id="ARBA00022840"/>
    </source>
</evidence>
<evidence type="ECO:0000256" key="4">
    <source>
        <dbReference type="ARBA" id="ARBA00023054"/>
    </source>
</evidence>
<protein>
    <recommendedName>
        <fullName evidence="7">Kinesin-like protein</fullName>
    </recommendedName>
</protein>
<organism evidence="10 11">
    <name type="scientific">Euplotes crassus</name>
    <dbReference type="NCBI Taxonomy" id="5936"/>
    <lineage>
        <taxon>Eukaryota</taxon>
        <taxon>Sar</taxon>
        <taxon>Alveolata</taxon>
        <taxon>Ciliophora</taxon>
        <taxon>Intramacronucleata</taxon>
        <taxon>Spirotrichea</taxon>
        <taxon>Hypotrichia</taxon>
        <taxon>Euplotida</taxon>
        <taxon>Euplotidae</taxon>
        <taxon>Moneuplotes</taxon>
    </lineage>
</organism>
<feature type="binding site" evidence="6">
    <location>
        <begin position="148"/>
        <end position="155"/>
    </location>
    <ligand>
        <name>ATP</name>
        <dbReference type="ChEBI" id="CHEBI:30616"/>
    </ligand>
</feature>
<evidence type="ECO:0000313" key="10">
    <source>
        <dbReference type="EMBL" id="CAI2382462.1"/>
    </source>
</evidence>
<dbReference type="SMART" id="SM00129">
    <property type="entry name" value="KISc"/>
    <property type="match status" value="1"/>
</dbReference>
<dbReference type="InterPro" id="IPR019821">
    <property type="entry name" value="Kinesin_motor_CS"/>
</dbReference>